<comment type="caution">
    <text evidence="8">The sequence shown here is derived from an EMBL/GenBank/DDBJ whole genome shotgun (WGS) entry which is preliminary data.</text>
</comment>
<keyword evidence="9" id="KW-1185">Reference proteome</keyword>
<dbReference type="PANTHER" id="PTHR13228">
    <property type="entry name" value="CONSERVED OLIGOMERIC GOLGI COMPLEX COMPONENT 5"/>
    <property type="match status" value="1"/>
</dbReference>
<organism evidence="8 9">
    <name type="scientific">Claviceps africana</name>
    <dbReference type="NCBI Taxonomy" id="83212"/>
    <lineage>
        <taxon>Eukaryota</taxon>
        <taxon>Fungi</taxon>
        <taxon>Dikarya</taxon>
        <taxon>Ascomycota</taxon>
        <taxon>Pezizomycotina</taxon>
        <taxon>Sordariomycetes</taxon>
        <taxon>Hypocreomycetidae</taxon>
        <taxon>Hypocreales</taxon>
        <taxon>Clavicipitaceae</taxon>
        <taxon>Claviceps</taxon>
    </lineage>
</organism>
<dbReference type="GO" id="GO:0000139">
    <property type="term" value="C:Golgi membrane"/>
    <property type="evidence" value="ECO:0007669"/>
    <property type="project" value="UniProtKB-SubCell"/>
</dbReference>
<reference evidence="8" key="1">
    <citation type="journal article" date="2020" name="bioRxiv">
        <title>Whole genome comparisons of ergot fungi reveals the divergence and evolution of species within the genus Claviceps are the result of varying mechanisms driving genome evolution and host range expansion.</title>
        <authorList>
            <person name="Wyka S.A."/>
            <person name="Mondo S.J."/>
            <person name="Liu M."/>
            <person name="Dettman J."/>
            <person name="Nalam V."/>
            <person name="Broders K.D."/>
        </authorList>
    </citation>
    <scope>NUCLEOTIDE SEQUENCE</scope>
    <source>
        <strain evidence="8">CCC 489</strain>
    </source>
</reference>
<gene>
    <name evidence="8" type="ORF">E4U42_005138</name>
</gene>
<dbReference type="EMBL" id="SRPY01000473">
    <property type="protein sequence ID" value="KAG5922933.1"/>
    <property type="molecule type" value="Genomic_DNA"/>
</dbReference>
<evidence type="ECO:0000259" key="6">
    <source>
        <dbReference type="Pfam" id="PF10392"/>
    </source>
</evidence>
<evidence type="ECO:0000256" key="4">
    <source>
        <dbReference type="ARBA" id="ARBA00023136"/>
    </source>
</evidence>
<evidence type="ECO:0000313" key="8">
    <source>
        <dbReference type="EMBL" id="KAG5922933.1"/>
    </source>
</evidence>
<proteinExistence type="predicted"/>
<dbReference type="InterPro" id="IPR049176">
    <property type="entry name" value="COG5_N"/>
</dbReference>
<dbReference type="Proteomes" id="UP000811619">
    <property type="component" value="Unassembled WGS sequence"/>
</dbReference>
<dbReference type="Pfam" id="PF10392">
    <property type="entry name" value="COG5_N"/>
    <property type="match status" value="1"/>
</dbReference>
<sequence>MTAAEPHLGPVDPSDPADPAEPSYVDYEAFLEPDFSPAAFANSLVLSTNNPDDSPLDLSTPLSRVLFDAQEVDSHIDALTTRHAVPLLDFTLAQTRASKRITSELDAQLRTLNDSYRQLERDVIDKHAEADEVRHVALRLWEALRLGRSAARCLHLGRQLELQHAQLVLNGPDAASMDHDALVRCSHTVVSLREVLDSKAPGQEGHGLDRVHNIRTLRDSVITPLERSVRETAESIVRDFSIPAHMTFAQGQDARARLESALTALYLLSPTPAPAPAPTPVTASSSTGTKTDRWTPHLLLAALDSFLRSSLQSSITALSRSLGQLPSLDRALAEVTLRCQNVMALEVILHDNKPAPHPLLPASPATTTPKPPGPMIQPLLAHLETGSLASYFWRTMAGSLAARVQDIVHRGGVVARTLRANRSHVGDAIRQAVLKGSRPPAVLTTGKKDHVEGNWDREIAVMVGSVTNHLR</sequence>
<dbReference type="AlphaFoldDB" id="A0A8K0J6Z6"/>
<evidence type="ECO:0000256" key="2">
    <source>
        <dbReference type="ARBA" id="ARBA00020974"/>
    </source>
</evidence>
<evidence type="ECO:0000259" key="7">
    <source>
        <dbReference type="Pfam" id="PF20649"/>
    </source>
</evidence>
<feature type="region of interest" description="Disordered" evidence="5">
    <location>
        <begin position="1"/>
        <end position="25"/>
    </location>
</feature>
<evidence type="ECO:0000256" key="5">
    <source>
        <dbReference type="SAM" id="MobiDB-lite"/>
    </source>
</evidence>
<evidence type="ECO:0000256" key="1">
    <source>
        <dbReference type="ARBA" id="ARBA00004395"/>
    </source>
</evidence>
<evidence type="ECO:0000313" key="9">
    <source>
        <dbReference type="Proteomes" id="UP000811619"/>
    </source>
</evidence>
<comment type="subcellular location">
    <subcellularLocation>
        <location evidence="1">Golgi apparatus membrane</location>
        <topology evidence="1">Peripheral membrane protein</topology>
    </subcellularLocation>
</comment>
<evidence type="ECO:0000256" key="3">
    <source>
        <dbReference type="ARBA" id="ARBA00023034"/>
    </source>
</evidence>
<protein>
    <recommendedName>
        <fullName evidence="2">Conserved oligomeric Golgi complex subunit 5</fullName>
    </recommendedName>
</protein>
<dbReference type="InterPro" id="IPR019465">
    <property type="entry name" value="Cog5"/>
</dbReference>
<feature type="domain" description="Conserved oligomeric Golgi complex subunit 5 N-terminal" evidence="6">
    <location>
        <begin position="28"/>
        <end position="160"/>
    </location>
</feature>
<dbReference type="Pfam" id="PF20649">
    <property type="entry name" value="COG5_C"/>
    <property type="match status" value="1"/>
</dbReference>
<keyword evidence="4" id="KW-0472">Membrane</keyword>
<name>A0A8K0J6Z6_9HYPO</name>
<keyword evidence="3" id="KW-0333">Golgi apparatus</keyword>
<dbReference type="InterPro" id="IPR048485">
    <property type="entry name" value="COG5_helical"/>
</dbReference>
<dbReference type="OrthoDB" id="18786at2759"/>
<dbReference type="PANTHER" id="PTHR13228:SF3">
    <property type="entry name" value="CONSERVED OLIGOMERIC GOLGI COMPLEX SUBUNIT 5"/>
    <property type="match status" value="1"/>
</dbReference>
<dbReference type="GO" id="GO:0017119">
    <property type="term" value="C:Golgi transport complex"/>
    <property type="evidence" value="ECO:0007669"/>
    <property type="project" value="InterPro"/>
</dbReference>
<accession>A0A8K0J6Z6</accession>
<feature type="domain" description="Conserved oligomeric Golgi complex subunit 5 helical" evidence="7">
    <location>
        <begin position="255"/>
        <end position="431"/>
    </location>
</feature>
<dbReference type="GO" id="GO:0006891">
    <property type="term" value="P:intra-Golgi vesicle-mediated transport"/>
    <property type="evidence" value="ECO:0007669"/>
    <property type="project" value="InterPro"/>
</dbReference>